<evidence type="ECO:0000313" key="5">
    <source>
        <dbReference type="Proteomes" id="UP000235682"/>
    </source>
</evidence>
<protein>
    <recommendedName>
        <fullName evidence="2">UPF0178 protein CJ205_03390</fullName>
    </recommendedName>
</protein>
<dbReference type="EMBL" id="PNHE01000009">
    <property type="protein sequence ID" value="PMC58638.1"/>
    <property type="molecule type" value="Genomic_DNA"/>
</dbReference>
<dbReference type="PANTHER" id="PTHR35146:SF1">
    <property type="entry name" value="UPF0178 PROTEIN YAII"/>
    <property type="match status" value="1"/>
</dbReference>
<dbReference type="InterPro" id="IPR003791">
    <property type="entry name" value="UPF0178"/>
</dbReference>
<proteinExistence type="inferred from homology"/>
<keyword evidence="5" id="KW-1185">Reference proteome</keyword>
<comment type="similarity">
    <text evidence="1 2">Belongs to the UPF0178 family.</text>
</comment>
<evidence type="ECO:0000256" key="1">
    <source>
        <dbReference type="ARBA" id="ARBA00008522"/>
    </source>
</evidence>
<dbReference type="AlphaFoldDB" id="A0A2N6SNI0"/>
<dbReference type="PANTHER" id="PTHR35146">
    <property type="entry name" value="UPF0178 PROTEIN YAII"/>
    <property type="match status" value="1"/>
</dbReference>
<dbReference type="STRING" id="84521.SAMN04487994_101621"/>
<feature type="region of interest" description="Disordered" evidence="3">
    <location>
        <begin position="111"/>
        <end position="132"/>
    </location>
</feature>
<dbReference type="NCBIfam" id="NF001095">
    <property type="entry name" value="PRK00124.1"/>
    <property type="match status" value="1"/>
</dbReference>
<organism evidence="4 5">
    <name type="scientific">Dolosicoccus paucivorans</name>
    <dbReference type="NCBI Taxonomy" id="84521"/>
    <lineage>
        <taxon>Bacteria</taxon>
        <taxon>Bacillati</taxon>
        <taxon>Bacillota</taxon>
        <taxon>Bacilli</taxon>
        <taxon>Lactobacillales</taxon>
        <taxon>Aerococcaceae</taxon>
        <taxon>Dolosicoccus</taxon>
    </lineage>
</organism>
<feature type="compositionally biased region" description="Basic residues" evidence="3">
    <location>
        <begin position="111"/>
        <end position="129"/>
    </location>
</feature>
<evidence type="ECO:0000256" key="3">
    <source>
        <dbReference type="SAM" id="MobiDB-lite"/>
    </source>
</evidence>
<sequence length="153" mass="17604">MRLLIDGDGCPVKQAATQVAKDKQIPITIVTTYDHYQEINDPLVETIIIDAGFDAVDYHLLQMVQPSDIVITQDYGLASLVLAKKAKAIHHTGMIYTVQQIDQLLMQRHIHQHERKKKRKRRQKGRIKGPGKFTTEQENYFVNQLTELIDQNK</sequence>
<evidence type="ECO:0000256" key="2">
    <source>
        <dbReference type="HAMAP-Rule" id="MF_00489"/>
    </source>
</evidence>
<name>A0A2N6SNI0_9LACT</name>
<comment type="caution">
    <text evidence="4">The sequence shown here is derived from an EMBL/GenBank/DDBJ whole genome shotgun (WGS) entry which is preliminary data.</text>
</comment>
<gene>
    <name evidence="4" type="ORF">CJ205_03390</name>
</gene>
<dbReference type="Proteomes" id="UP000235682">
    <property type="component" value="Unassembled WGS sequence"/>
</dbReference>
<accession>A0A2N6SNI0</accession>
<dbReference type="HAMAP" id="MF_00489">
    <property type="entry name" value="UPF0178"/>
    <property type="match status" value="1"/>
</dbReference>
<dbReference type="RefSeq" id="WP_092085019.1">
    <property type="nucleotide sequence ID" value="NZ_FNEL01000016.1"/>
</dbReference>
<evidence type="ECO:0000313" key="4">
    <source>
        <dbReference type="EMBL" id="PMC58638.1"/>
    </source>
</evidence>
<dbReference type="Pfam" id="PF02639">
    <property type="entry name" value="DUF188"/>
    <property type="match status" value="1"/>
</dbReference>
<dbReference type="OrthoDB" id="9798918at2"/>
<reference evidence="4 5" key="1">
    <citation type="submission" date="2017-09" db="EMBL/GenBank/DDBJ databases">
        <title>Bacterial strain isolated from the female urinary microbiota.</title>
        <authorList>
            <person name="Thomas-White K."/>
            <person name="Kumar N."/>
            <person name="Forster S."/>
            <person name="Putonti C."/>
            <person name="Lawley T."/>
            <person name="Wolfe A.J."/>
        </authorList>
    </citation>
    <scope>NUCLEOTIDE SEQUENCE [LARGE SCALE GENOMIC DNA]</scope>
    <source>
        <strain evidence="4 5">UMB0852</strain>
    </source>
</reference>